<protein>
    <submittedName>
        <fullName evidence="1">Uncharacterized protein</fullName>
    </submittedName>
</protein>
<dbReference type="GO" id="GO:0006355">
    <property type="term" value="P:regulation of DNA-templated transcription"/>
    <property type="evidence" value="ECO:0007669"/>
    <property type="project" value="InterPro"/>
</dbReference>
<evidence type="ECO:0000313" key="1">
    <source>
        <dbReference type="EMBL" id="OKH23614.1"/>
    </source>
</evidence>
<gene>
    <name evidence="1" type="ORF">NIES1031_17410</name>
</gene>
<dbReference type="Gene3D" id="1.10.1220.10">
    <property type="entry name" value="Met repressor-like"/>
    <property type="match status" value="1"/>
</dbReference>
<dbReference type="EMBL" id="MRCC01000015">
    <property type="protein sequence ID" value="OKH23614.1"/>
    <property type="molecule type" value="Genomic_DNA"/>
</dbReference>
<name>A0A1U7HJ79_9CHRO</name>
<dbReference type="InterPro" id="IPR010985">
    <property type="entry name" value="Ribbon_hlx_hlx"/>
</dbReference>
<dbReference type="InterPro" id="IPR013321">
    <property type="entry name" value="Arc_rbn_hlx_hlx"/>
</dbReference>
<sequence length="111" mass="12481">MQAKQKVTLYLSPELHRKLKIRAAIDSEPMSDIAEKALIFYLNHSEVVEETEANHGRNHRLYNCPECETALVMRDGKMVPVGEQPGVREEVPVEQVAQVEASPQGEELVPC</sequence>
<keyword evidence="2" id="KW-1185">Reference proteome</keyword>
<proteinExistence type="predicted"/>
<dbReference type="OrthoDB" id="514592at2"/>
<accession>A0A1U7HJ79</accession>
<dbReference type="SUPFAM" id="SSF47598">
    <property type="entry name" value="Ribbon-helix-helix"/>
    <property type="match status" value="1"/>
</dbReference>
<dbReference type="AlphaFoldDB" id="A0A1U7HJ79"/>
<reference evidence="1 2" key="1">
    <citation type="submission" date="2016-11" db="EMBL/GenBank/DDBJ databases">
        <title>Draft Genome Sequences of Nine Cyanobacterial Strains from Diverse Habitats.</title>
        <authorList>
            <person name="Zhu T."/>
            <person name="Hou S."/>
            <person name="Lu X."/>
            <person name="Hess W.R."/>
        </authorList>
    </citation>
    <scope>NUCLEOTIDE SEQUENCE [LARGE SCALE GENOMIC DNA]</scope>
    <source>
        <strain evidence="1 2">5.2 s.c.1</strain>
    </source>
</reference>
<evidence type="ECO:0000313" key="2">
    <source>
        <dbReference type="Proteomes" id="UP000185984"/>
    </source>
</evidence>
<comment type="caution">
    <text evidence="1">The sequence shown here is derived from an EMBL/GenBank/DDBJ whole genome shotgun (WGS) entry which is preliminary data.</text>
</comment>
<dbReference type="RefSeq" id="WP_073550775.1">
    <property type="nucleotide sequence ID" value="NZ_CAWMVK010000007.1"/>
</dbReference>
<dbReference type="Proteomes" id="UP000185984">
    <property type="component" value="Unassembled WGS sequence"/>
</dbReference>
<organism evidence="1 2">
    <name type="scientific">Chroogloeocystis siderophila 5.2 s.c.1</name>
    <dbReference type="NCBI Taxonomy" id="247279"/>
    <lineage>
        <taxon>Bacteria</taxon>
        <taxon>Bacillati</taxon>
        <taxon>Cyanobacteriota</taxon>
        <taxon>Cyanophyceae</taxon>
        <taxon>Oscillatoriophycideae</taxon>
        <taxon>Chroococcales</taxon>
        <taxon>Chroococcaceae</taxon>
        <taxon>Chroogloeocystis</taxon>
    </lineage>
</organism>
<dbReference type="STRING" id="247279.NIES1031_17410"/>